<keyword evidence="1" id="KW-0880">Kelch repeat</keyword>
<name>A0AAN5CF49_9BILA</name>
<evidence type="ECO:0000256" key="2">
    <source>
        <dbReference type="ARBA" id="ARBA00022737"/>
    </source>
</evidence>
<dbReference type="EMBL" id="BTRK01000003">
    <property type="protein sequence ID" value="GMR43655.1"/>
    <property type="molecule type" value="Genomic_DNA"/>
</dbReference>
<reference evidence="4" key="1">
    <citation type="submission" date="2022-10" db="EMBL/GenBank/DDBJ databases">
        <title>Genome assembly of Pristionchus species.</title>
        <authorList>
            <person name="Yoshida K."/>
            <person name="Sommer R.J."/>
        </authorList>
    </citation>
    <scope>NUCLEOTIDE SEQUENCE [LARGE SCALE GENOMIC DNA]</scope>
    <source>
        <strain evidence="4">RS5460</strain>
    </source>
</reference>
<evidence type="ECO:0000313" key="4">
    <source>
        <dbReference type="Proteomes" id="UP001328107"/>
    </source>
</evidence>
<keyword evidence="2" id="KW-0677">Repeat</keyword>
<evidence type="ECO:0000256" key="1">
    <source>
        <dbReference type="ARBA" id="ARBA00022441"/>
    </source>
</evidence>
<evidence type="ECO:0000313" key="3">
    <source>
        <dbReference type="EMBL" id="GMR43655.1"/>
    </source>
</evidence>
<dbReference type="Gene3D" id="2.120.10.80">
    <property type="entry name" value="Kelch-type beta propeller"/>
    <property type="match status" value="1"/>
</dbReference>
<dbReference type="Pfam" id="PF01344">
    <property type="entry name" value="Kelch_1"/>
    <property type="match status" value="1"/>
</dbReference>
<keyword evidence="4" id="KW-1185">Reference proteome</keyword>
<dbReference type="PANTHER" id="PTHR46344:SF27">
    <property type="entry name" value="KELCH REPEAT SUPERFAMILY PROTEIN"/>
    <property type="match status" value="1"/>
</dbReference>
<dbReference type="PANTHER" id="PTHR46344">
    <property type="entry name" value="OS02G0202900 PROTEIN"/>
    <property type="match status" value="1"/>
</dbReference>
<sequence>MSRNRSGAAAAALNGKIYVVGGEDGHRRALCDAERYDPSTNTWTTIKGLNTPRYATILVLACGRLFVLDGTRLVGMTDEVEQIKSVEMYDVQKDVWIEKAPMTQSAKEVFIGVIPIPASITTPNLDDFNWN</sequence>
<dbReference type="SUPFAM" id="SSF117281">
    <property type="entry name" value="Kelch motif"/>
    <property type="match status" value="1"/>
</dbReference>
<organism evidence="3 4">
    <name type="scientific">Pristionchus mayeri</name>
    <dbReference type="NCBI Taxonomy" id="1317129"/>
    <lineage>
        <taxon>Eukaryota</taxon>
        <taxon>Metazoa</taxon>
        <taxon>Ecdysozoa</taxon>
        <taxon>Nematoda</taxon>
        <taxon>Chromadorea</taxon>
        <taxon>Rhabditida</taxon>
        <taxon>Rhabditina</taxon>
        <taxon>Diplogasteromorpha</taxon>
        <taxon>Diplogasteroidea</taxon>
        <taxon>Neodiplogasteridae</taxon>
        <taxon>Pristionchus</taxon>
    </lineage>
</organism>
<proteinExistence type="predicted"/>
<dbReference type="Proteomes" id="UP001328107">
    <property type="component" value="Unassembled WGS sequence"/>
</dbReference>
<accession>A0AAN5CF49</accession>
<dbReference type="SMART" id="SM00612">
    <property type="entry name" value="Kelch"/>
    <property type="match status" value="1"/>
</dbReference>
<gene>
    <name evidence="3" type="ORF">PMAYCL1PPCAC_13850</name>
</gene>
<protein>
    <recommendedName>
        <fullName evidence="5">Kelch repeat protein</fullName>
    </recommendedName>
</protein>
<comment type="caution">
    <text evidence="3">The sequence shown here is derived from an EMBL/GenBank/DDBJ whole genome shotgun (WGS) entry which is preliminary data.</text>
</comment>
<dbReference type="AlphaFoldDB" id="A0AAN5CF49"/>
<evidence type="ECO:0008006" key="5">
    <source>
        <dbReference type="Google" id="ProtNLM"/>
    </source>
</evidence>
<dbReference type="InterPro" id="IPR015915">
    <property type="entry name" value="Kelch-typ_b-propeller"/>
</dbReference>
<dbReference type="InterPro" id="IPR006652">
    <property type="entry name" value="Kelch_1"/>
</dbReference>